<evidence type="ECO:0000256" key="2">
    <source>
        <dbReference type="SAM" id="Phobius"/>
    </source>
</evidence>
<protein>
    <recommendedName>
        <fullName evidence="5">DUF3139 domain-containing protein</fullName>
    </recommendedName>
</protein>
<reference evidence="3 4" key="1">
    <citation type="submission" date="2023-04" db="EMBL/GenBank/DDBJ databases">
        <title>Antarctic isolates genomes.</title>
        <authorList>
            <person name="Dimov S.G."/>
        </authorList>
    </citation>
    <scope>NUCLEOTIDE SEQUENCE [LARGE SCALE GENOMIC DNA]</scope>
    <source>
        <strain evidence="3 4">AL19</strain>
    </source>
</reference>
<sequence>MGPYEIIEAMMLFAVVIPIIVLGMKLKTKSRGLVLTFSLAGVICIAYGAYLMIYPYYLDQRSASNAEQVEMYLEKNYPGERWTTMTVPYWEEQYKHLNPYKIDVVFANEPDAVYTYAVNDKENVEFVGFSTKNDQDSFKHLEENQSSTEKTVPPDGETVSEVQSRR</sequence>
<keyword evidence="2" id="KW-1133">Transmembrane helix</keyword>
<feature type="transmembrane region" description="Helical" evidence="2">
    <location>
        <begin position="33"/>
        <end position="57"/>
    </location>
</feature>
<accession>A0ABT6R5C0</accession>
<feature type="region of interest" description="Disordered" evidence="1">
    <location>
        <begin position="137"/>
        <end position="166"/>
    </location>
</feature>
<organism evidence="3 4">
    <name type="scientific">Exiguobacterium antarcticum</name>
    <dbReference type="NCBI Taxonomy" id="132920"/>
    <lineage>
        <taxon>Bacteria</taxon>
        <taxon>Bacillati</taxon>
        <taxon>Bacillota</taxon>
        <taxon>Bacilli</taxon>
        <taxon>Bacillales</taxon>
        <taxon>Bacillales Family XII. Incertae Sedis</taxon>
        <taxon>Exiguobacterium</taxon>
    </lineage>
</organism>
<proteinExistence type="predicted"/>
<keyword evidence="2" id="KW-0812">Transmembrane</keyword>
<evidence type="ECO:0000313" key="4">
    <source>
        <dbReference type="Proteomes" id="UP001243286"/>
    </source>
</evidence>
<keyword evidence="4" id="KW-1185">Reference proteome</keyword>
<gene>
    <name evidence="3" type="ORF">QK289_14135</name>
</gene>
<dbReference type="Proteomes" id="UP001243286">
    <property type="component" value="Unassembled WGS sequence"/>
</dbReference>
<evidence type="ECO:0000256" key="1">
    <source>
        <dbReference type="SAM" id="MobiDB-lite"/>
    </source>
</evidence>
<evidence type="ECO:0008006" key="5">
    <source>
        <dbReference type="Google" id="ProtNLM"/>
    </source>
</evidence>
<evidence type="ECO:0000313" key="3">
    <source>
        <dbReference type="EMBL" id="MDI3236149.1"/>
    </source>
</evidence>
<keyword evidence="2" id="KW-0472">Membrane</keyword>
<dbReference type="EMBL" id="JASBQV010000030">
    <property type="protein sequence ID" value="MDI3236149.1"/>
    <property type="molecule type" value="Genomic_DNA"/>
</dbReference>
<dbReference type="RefSeq" id="WP_026831279.1">
    <property type="nucleotide sequence ID" value="NZ_JASBQV010000030.1"/>
</dbReference>
<name>A0ABT6R5C0_9BACL</name>
<comment type="caution">
    <text evidence="3">The sequence shown here is derived from an EMBL/GenBank/DDBJ whole genome shotgun (WGS) entry which is preliminary data.</text>
</comment>
<feature type="transmembrane region" description="Helical" evidence="2">
    <location>
        <begin position="6"/>
        <end position="26"/>
    </location>
</feature>